<comment type="cofactor">
    <cofactor evidence="1">
        <name>Cu(2+)</name>
        <dbReference type="ChEBI" id="CHEBI:29036"/>
    </cofactor>
</comment>
<dbReference type="PANTHER" id="PTHR11474:SF131">
    <property type="entry name" value="TYROSINASE COPPER-BINDING DOMAIN-CONTAINING PROTEIN"/>
    <property type="match status" value="1"/>
</dbReference>
<dbReference type="InterPro" id="IPR050316">
    <property type="entry name" value="Tyrosinase/Hemocyanin"/>
</dbReference>
<dbReference type="Gene3D" id="1.10.1280.10">
    <property type="entry name" value="Di-copper center containing domain from catechol oxidase"/>
    <property type="match status" value="1"/>
</dbReference>
<name>A0A2J6SYC9_9HELO</name>
<dbReference type="Proteomes" id="UP000235371">
    <property type="component" value="Unassembled WGS sequence"/>
</dbReference>
<dbReference type="STRING" id="1095630.A0A2J6SYC9"/>
<proteinExistence type="predicted"/>
<dbReference type="PROSITE" id="PS00498">
    <property type="entry name" value="TYROSINASE_2"/>
    <property type="match status" value="1"/>
</dbReference>
<evidence type="ECO:0000256" key="3">
    <source>
        <dbReference type="ARBA" id="ARBA00023002"/>
    </source>
</evidence>
<dbReference type="Gene3D" id="2.60.310.20">
    <property type="match status" value="1"/>
</dbReference>
<evidence type="ECO:0000313" key="9">
    <source>
        <dbReference type="Proteomes" id="UP000235371"/>
    </source>
</evidence>
<dbReference type="GO" id="GO:0004497">
    <property type="term" value="F:monooxygenase activity"/>
    <property type="evidence" value="ECO:0007669"/>
    <property type="project" value="UniProtKB-KW"/>
</dbReference>
<keyword evidence="4" id="KW-0503">Monooxygenase</keyword>
<dbReference type="GO" id="GO:0046872">
    <property type="term" value="F:metal ion binding"/>
    <property type="evidence" value="ECO:0007669"/>
    <property type="project" value="UniProtKB-KW"/>
</dbReference>
<organism evidence="8 9">
    <name type="scientific">Hyaloscypha bicolor E</name>
    <dbReference type="NCBI Taxonomy" id="1095630"/>
    <lineage>
        <taxon>Eukaryota</taxon>
        <taxon>Fungi</taxon>
        <taxon>Dikarya</taxon>
        <taxon>Ascomycota</taxon>
        <taxon>Pezizomycotina</taxon>
        <taxon>Leotiomycetes</taxon>
        <taxon>Helotiales</taxon>
        <taxon>Hyaloscyphaceae</taxon>
        <taxon>Hyaloscypha</taxon>
        <taxon>Hyaloscypha bicolor</taxon>
    </lineage>
</organism>
<evidence type="ECO:0000256" key="2">
    <source>
        <dbReference type="ARBA" id="ARBA00022723"/>
    </source>
</evidence>
<keyword evidence="5" id="KW-0732">Signal</keyword>
<dbReference type="PROSITE" id="PS00497">
    <property type="entry name" value="TYROSINASE_1"/>
    <property type="match status" value="1"/>
</dbReference>
<evidence type="ECO:0000259" key="6">
    <source>
        <dbReference type="PROSITE" id="PS00497"/>
    </source>
</evidence>
<feature type="signal peptide" evidence="5">
    <location>
        <begin position="1"/>
        <end position="25"/>
    </location>
</feature>
<feature type="domain" description="Tyrosinase copper-binding" evidence="6">
    <location>
        <begin position="111"/>
        <end position="128"/>
    </location>
</feature>
<dbReference type="Pfam" id="PF18132">
    <property type="entry name" value="Tyrosinase_C"/>
    <property type="match status" value="1"/>
</dbReference>
<sequence>MFFDNVIRFLALLALLIFSAQAVNAQYYAITGVQTGISQSGARPARRNILDMQNDVPTWSLYIQALAALQDMDENDQLSYFQIAGIHGRPYIPWNGVSGVPGSGWGGYCTHGSVLFLTWHRPYLALYEQLLASHVQTIAQTYDSTTYQAAANNFRIPYWDWASIPTMPDVVSQQYVQITTPSGVKTVANPLYQYKFHTFPLNPAYFPSSDGSLANDQFTIRDLTYNVNTALASEGLMAKTYYTLTKDTTFDTFCTTATGGSSLEDVHNTIHGTIGGGNGHMSYLSYAAFDPSFWLHHANVDRIFTLWQSIFPYQYLAPLTEGPGTFALPPGTLDTQSTPLEPFSSNSQGQFHTSASSWKTSTFGYTYPEIQDWNQTPAQLQQNVSAIINGMYHPQGTFYKRGASHVAQTKEWSVALKVSKYDLQGERFIVRVFLGQAPKKPEDWPFSSGCVGSFSVFPPPHQGSGPYPTIIAYSEIALTKGLEENGVDPMNVEAVEKWLENNLKWGVQKFDLTVVPNEQVPSLQLVVQDENVTQPRHITELPTYGERTLHPGVTQGK</sequence>
<dbReference type="InterPro" id="IPR041640">
    <property type="entry name" value="Tyrosinase_C"/>
</dbReference>
<protein>
    <submittedName>
        <fullName evidence="8">Di-copper centre-containing protein</fullName>
    </submittedName>
</protein>
<dbReference type="InterPro" id="IPR002227">
    <property type="entry name" value="Tyrosinase_Cu-bd"/>
</dbReference>
<evidence type="ECO:0000256" key="4">
    <source>
        <dbReference type="ARBA" id="ARBA00023033"/>
    </source>
</evidence>
<dbReference type="InterPro" id="IPR008922">
    <property type="entry name" value="Di-copper_centre_dom_sf"/>
</dbReference>
<dbReference type="OrthoDB" id="1658288at2759"/>
<evidence type="ECO:0000256" key="5">
    <source>
        <dbReference type="SAM" id="SignalP"/>
    </source>
</evidence>
<dbReference type="SUPFAM" id="SSF48056">
    <property type="entry name" value="Di-copper centre-containing domain"/>
    <property type="match status" value="1"/>
</dbReference>
<keyword evidence="2" id="KW-0479">Metal-binding</keyword>
<dbReference type="PANTHER" id="PTHR11474">
    <property type="entry name" value="TYROSINASE FAMILY MEMBER"/>
    <property type="match status" value="1"/>
</dbReference>
<dbReference type="GeneID" id="36595264"/>
<keyword evidence="9" id="KW-1185">Reference proteome</keyword>
<reference evidence="8 9" key="1">
    <citation type="submission" date="2016-04" db="EMBL/GenBank/DDBJ databases">
        <title>A degradative enzymes factory behind the ericoid mycorrhizal symbiosis.</title>
        <authorList>
            <consortium name="DOE Joint Genome Institute"/>
            <person name="Martino E."/>
            <person name="Morin E."/>
            <person name="Grelet G."/>
            <person name="Kuo A."/>
            <person name="Kohler A."/>
            <person name="Daghino S."/>
            <person name="Barry K."/>
            <person name="Choi C."/>
            <person name="Cichocki N."/>
            <person name="Clum A."/>
            <person name="Copeland A."/>
            <person name="Hainaut M."/>
            <person name="Haridas S."/>
            <person name="Labutti K."/>
            <person name="Lindquist E."/>
            <person name="Lipzen A."/>
            <person name="Khouja H.-R."/>
            <person name="Murat C."/>
            <person name="Ohm R."/>
            <person name="Olson A."/>
            <person name="Spatafora J."/>
            <person name="Veneault-Fourrey C."/>
            <person name="Henrissat B."/>
            <person name="Grigoriev I."/>
            <person name="Martin F."/>
            <person name="Perotto S."/>
        </authorList>
    </citation>
    <scope>NUCLEOTIDE SEQUENCE [LARGE SCALE GENOMIC DNA]</scope>
    <source>
        <strain evidence="8 9">E</strain>
    </source>
</reference>
<dbReference type="EMBL" id="KZ613854">
    <property type="protein sequence ID" value="PMD55778.1"/>
    <property type="molecule type" value="Genomic_DNA"/>
</dbReference>
<evidence type="ECO:0000313" key="8">
    <source>
        <dbReference type="EMBL" id="PMD55778.1"/>
    </source>
</evidence>
<keyword evidence="3" id="KW-0560">Oxidoreductase</keyword>
<feature type="chain" id="PRO_5014402892" evidence="5">
    <location>
        <begin position="26"/>
        <end position="557"/>
    </location>
</feature>
<evidence type="ECO:0000256" key="1">
    <source>
        <dbReference type="ARBA" id="ARBA00001973"/>
    </source>
</evidence>
<gene>
    <name evidence="8" type="ORF">K444DRAFT_666454</name>
</gene>
<feature type="domain" description="Tyrosinase copper-binding" evidence="7">
    <location>
        <begin position="290"/>
        <end position="301"/>
    </location>
</feature>
<dbReference type="RefSeq" id="XP_024732682.1">
    <property type="nucleotide sequence ID" value="XM_024887188.1"/>
</dbReference>
<dbReference type="InParanoid" id="A0A2J6SYC9"/>
<dbReference type="PRINTS" id="PR00092">
    <property type="entry name" value="TYROSINASE"/>
</dbReference>
<dbReference type="AlphaFoldDB" id="A0A2J6SYC9"/>
<accession>A0A2J6SYC9</accession>
<evidence type="ECO:0000259" key="7">
    <source>
        <dbReference type="PROSITE" id="PS00498"/>
    </source>
</evidence>
<dbReference type="Pfam" id="PF00264">
    <property type="entry name" value="Tyrosinase"/>
    <property type="match status" value="1"/>
</dbReference>